<dbReference type="PANTHER" id="PTHR39160:SF6">
    <property type="entry name" value="CELL WALL-BINDING PROTEIN YOCH"/>
    <property type="match status" value="1"/>
</dbReference>
<keyword evidence="1 2" id="KW-0732">Signal</keyword>
<protein>
    <submittedName>
        <fullName evidence="6">LysM peptidoglycan-binding domain-containing protein</fullName>
    </submittedName>
    <submittedName>
        <fullName evidence="5">Peptidoglycan-binding protein</fullName>
    </submittedName>
</protein>
<evidence type="ECO:0000259" key="3">
    <source>
        <dbReference type="PROSITE" id="PS50943"/>
    </source>
</evidence>
<dbReference type="STRING" id="1664069.BGLY_1334"/>
<evidence type="ECO:0000256" key="1">
    <source>
        <dbReference type="ARBA" id="ARBA00022729"/>
    </source>
</evidence>
<dbReference type="InterPro" id="IPR001387">
    <property type="entry name" value="Cro/C1-type_HTH"/>
</dbReference>
<dbReference type="CDD" id="cd22786">
    <property type="entry name" value="DPBB_YuiC-like"/>
    <property type="match status" value="1"/>
</dbReference>
<organism evidence="5 7">
    <name type="scientific">Bacillus glycinifermentans</name>
    <dbReference type="NCBI Taxonomy" id="1664069"/>
    <lineage>
        <taxon>Bacteria</taxon>
        <taxon>Bacillati</taxon>
        <taxon>Bacillota</taxon>
        <taxon>Bacilli</taxon>
        <taxon>Bacillales</taxon>
        <taxon>Bacillaceae</taxon>
        <taxon>Bacillus</taxon>
    </lineage>
</organism>
<reference evidence="5" key="2">
    <citation type="submission" date="2015-10" db="EMBL/GenBank/DDBJ databases">
        <authorList>
            <person name="Gilbert D.G."/>
        </authorList>
    </citation>
    <scope>NUCLEOTIDE SEQUENCE</scope>
    <source>
        <strain evidence="5">GO-13</strain>
    </source>
</reference>
<comment type="caution">
    <text evidence="5">The sequence shown here is derived from an EMBL/GenBank/DDBJ whole genome shotgun (WGS) entry which is preliminary data.</text>
</comment>
<feature type="chain" id="PRO_5044543577" evidence="2">
    <location>
        <begin position="19"/>
        <end position="256"/>
    </location>
</feature>
<dbReference type="EMBL" id="LECW02000032">
    <property type="protein sequence ID" value="KRT92225.1"/>
    <property type="molecule type" value="Genomic_DNA"/>
</dbReference>
<dbReference type="SUPFAM" id="SSF50685">
    <property type="entry name" value="Barwin-like endoglucanases"/>
    <property type="match status" value="1"/>
</dbReference>
<dbReference type="AlphaFoldDB" id="A0A0J6E679"/>
<evidence type="ECO:0000313" key="6">
    <source>
        <dbReference type="EMBL" id="MEC0487839.1"/>
    </source>
</evidence>
<dbReference type="GO" id="GO:0019867">
    <property type="term" value="C:outer membrane"/>
    <property type="evidence" value="ECO:0007669"/>
    <property type="project" value="InterPro"/>
</dbReference>
<proteinExistence type="predicted"/>
<feature type="domain" description="LysM" evidence="4">
    <location>
        <begin position="79"/>
        <end position="122"/>
    </location>
</feature>
<evidence type="ECO:0000259" key="4">
    <source>
        <dbReference type="PROSITE" id="PS51782"/>
    </source>
</evidence>
<dbReference type="InterPro" id="IPR010611">
    <property type="entry name" value="3D_dom"/>
</dbReference>
<dbReference type="Proteomes" id="UP001341297">
    <property type="component" value="Unassembled WGS sequence"/>
</dbReference>
<dbReference type="SMART" id="SM00257">
    <property type="entry name" value="LysM"/>
    <property type="match status" value="2"/>
</dbReference>
<evidence type="ECO:0000313" key="5">
    <source>
        <dbReference type="EMBL" id="KRT92225.1"/>
    </source>
</evidence>
<dbReference type="RefSeq" id="WP_048356273.1">
    <property type="nucleotide sequence ID" value="NZ_CP023481.1"/>
</dbReference>
<dbReference type="EMBL" id="JARRTL010000043">
    <property type="protein sequence ID" value="MEC0487839.1"/>
    <property type="molecule type" value="Genomic_DNA"/>
</dbReference>
<dbReference type="CDD" id="cd00118">
    <property type="entry name" value="LysM"/>
    <property type="match status" value="2"/>
</dbReference>
<feature type="domain" description="HTH cro/C1-type" evidence="3">
    <location>
        <begin position="87"/>
        <end position="103"/>
    </location>
</feature>
<dbReference type="PROSITE" id="PS50943">
    <property type="entry name" value="HTH_CROC1"/>
    <property type="match status" value="1"/>
</dbReference>
<dbReference type="OrthoDB" id="9798935at2"/>
<reference evidence="6 8" key="3">
    <citation type="submission" date="2023-03" db="EMBL/GenBank/DDBJ databases">
        <title>Agriculturally important microbes genome sequencing.</title>
        <authorList>
            <person name="Dunlap C."/>
        </authorList>
    </citation>
    <scope>NUCLEOTIDE SEQUENCE [LARGE SCALE GENOMIC DNA]</scope>
    <source>
        <strain evidence="6 8">CBP-3203</strain>
    </source>
</reference>
<dbReference type="PROSITE" id="PS51782">
    <property type="entry name" value="LYSM"/>
    <property type="match status" value="2"/>
</dbReference>
<evidence type="ECO:0000256" key="2">
    <source>
        <dbReference type="SAM" id="SignalP"/>
    </source>
</evidence>
<dbReference type="GO" id="GO:0004553">
    <property type="term" value="F:hydrolase activity, hydrolyzing O-glycosyl compounds"/>
    <property type="evidence" value="ECO:0007669"/>
    <property type="project" value="InterPro"/>
</dbReference>
<dbReference type="PANTHER" id="PTHR39160">
    <property type="entry name" value="CELL WALL-BINDING PROTEIN YOCH"/>
    <property type="match status" value="1"/>
</dbReference>
<feature type="domain" description="LysM" evidence="4">
    <location>
        <begin position="26"/>
        <end position="69"/>
    </location>
</feature>
<gene>
    <name evidence="5" type="ORF">AB447_222540</name>
    <name evidence="6" type="ORF">P8828_24140</name>
</gene>
<dbReference type="GO" id="GO:0009254">
    <property type="term" value="P:peptidoglycan turnover"/>
    <property type="evidence" value="ECO:0007669"/>
    <property type="project" value="InterPro"/>
</dbReference>
<dbReference type="Gene3D" id="3.10.350.10">
    <property type="entry name" value="LysM domain"/>
    <property type="match status" value="2"/>
</dbReference>
<reference evidence="5 7" key="1">
    <citation type="journal article" date="2015" name="Int. J. Syst. Evol. Microbiol.">
        <title>Bacillus glycinifermentans sp. nov., isolated from fermented soybean paste.</title>
        <authorList>
            <person name="Kim S.J."/>
            <person name="Dunlap C.A."/>
            <person name="Kwon S.W."/>
            <person name="Rooney A.P."/>
        </authorList>
    </citation>
    <scope>NUCLEOTIDE SEQUENCE [LARGE SCALE GENOMIC DNA]</scope>
    <source>
        <strain evidence="5 7">GO-13</strain>
    </source>
</reference>
<evidence type="ECO:0000313" key="8">
    <source>
        <dbReference type="Proteomes" id="UP001341297"/>
    </source>
</evidence>
<name>A0A0J6E679_9BACI</name>
<dbReference type="SUPFAM" id="SSF54106">
    <property type="entry name" value="LysM domain"/>
    <property type="match status" value="2"/>
</dbReference>
<dbReference type="InterPro" id="IPR036908">
    <property type="entry name" value="RlpA-like_sf"/>
</dbReference>
<accession>A0A0J6DZQ8</accession>
<evidence type="ECO:0000313" key="7">
    <source>
        <dbReference type="Proteomes" id="UP000036168"/>
    </source>
</evidence>
<dbReference type="InterPro" id="IPR051933">
    <property type="entry name" value="Resuscitation_pf_RpfB"/>
</dbReference>
<dbReference type="Pfam" id="PF01476">
    <property type="entry name" value="LysM"/>
    <property type="match status" value="2"/>
</dbReference>
<dbReference type="Proteomes" id="UP000036168">
    <property type="component" value="Unassembled WGS sequence"/>
</dbReference>
<accession>A0A0J6E679</accession>
<sequence>MKKTIMSLAAAAAMSATAFGASASAKEISVEKGDTLWGISREYGMNLKDLKKWNQLSTDIILPGQKLNISSQEENSDQKQYTIKPGDTLSKIAQEFGVSVNDLQKWNNLKSDLIFAGKTMAVTGDGAGVKAPVKQEAVQSGQPAAPAKQKAVPSSQPEAAAKEITVTATAYTANDCGISGITKTGVDLNANRNAKVIAVDPDVIPLGSKVYVEGYGEATAEDTGSAITGHKIDVFIPNKADALDWGVKTVKVRILD</sequence>
<dbReference type="PATRIC" id="fig|1664069.3.peg.461"/>
<dbReference type="InterPro" id="IPR036779">
    <property type="entry name" value="LysM_dom_sf"/>
</dbReference>
<feature type="signal peptide" evidence="2">
    <location>
        <begin position="1"/>
        <end position="18"/>
    </location>
</feature>
<keyword evidence="8" id="KW-1185">Reference proteome</keyword>
<dbReference type="Pfam" id="PF06725">
    <property type="entry name" value="3D"/>
    <property type="match status" value="1"/>
</dbReference>
<dbReference type="InterPro" id="IPR018392">
    <property type="entry name" value="LysM"/>
</dbReference>